<keyword evidence="1" id="KW-0472">Membrane</keyword>
<name>A0ABW2MWK2_9FLAO</name>
<protein>
    <recommendedName>
        <fullName evidence="4">TonB C-terminal domain-containing protein</fullName>
    </recommendedName>
</protein>
<dbReference type="EMBL" id="JBHTBN010000004">
    <property type="protein sequence ID" value="MFC7357960.1"/>
    <property type="molecule type" value="Genomic_DNA"/>
</dbReference>
<dbReference type="SUPFAM" id="SSF74653">
    <property type="entry name" value="TolA/TonB C-terminal domain"/>
    <property type="match status" value="1"/>
</dbReference>
<gene>
    <name evidence="2" type="ORF">ACFQO1_09695</name>
</gene>
<comment type="caution">
    <text evidence="2">The sequence shown here is derived from an EMBL/GenBank/DDBJ whole genome shotgun (WGS) entry which is preliminary data.</text>
</comment>
<feature type="transmembrane region" description="Helical" evidence="1">
    <location>
        <begin position="32"/>
        <end position="50"/>
    </location>
</feature>
<dbReference type="RefSeq" id="WP_380217835.1">
    <property type="nucleotide sequence ID" value="NZ_JBHTBN010000004.1"/>
</dbReference>
<keyword evidence="3" id="KW-1185">Reference proteome</keyword>
<evidence type="ECO:0008006" key="4">
    <source>
        <dbReference type="Google" id="ProtNLM"/>
    </source>
</evidence>
<organism evidence="2 3">
    <name type="scientific">Jejudonia soesokkakensis</name>
    <dbReference type="NCBI Taxonomy" id="1323432"/>
    <lineage>
        <taxon>Bacteria</taxon>
        <taxon>Pseudomonadati</taxon>
        <taxon>Bacteroidota</taxon>
        <taxon>Flavobacteriia</taxon>
        <taxon>Flavobacteriales</taxon>
        <taxon>Flavobacteriaceae</taxon>
        <taxon>Jejudonia</taxon>
    </lineage>
</organism>
<keyword evidence="1" id="KW-1133">Transmembrane helix</keyword>
<dbReference type="Gene3D" id="3.30.1150.10">
    <property type="match status" value="1"/>
</dbReference>
<evidence type="ECO:0000313" key="3">
    <source>
        <dbReference type="Proteomes" id="UP001596415"/>
    </source>
</evidence>
<dbReference type="Proteomes" id="UP001596415">
    <property type="component" value="Unassembled WGS sequence"/>
</dbReference>
<evidence type="ECO:0000313" key="2">
    <source>
        <dbReference type="EMBL" id="MFC7357960.1"/>
    </source>
</evidence>
<proteinExistence type="predicted"/>
<keyword evidence="1" id="KW-0812">Transmembrane</keyword>
<accession>A0ABW2MWK2</accession>
<sequence>MKAQDKNGTEVTTTVRSKRLDKKSINIKSRTVRYFQFGLLIGLFAVLLILEANIGFTTNSYAAPRDLNLEEEPGYVFTLEEKQPIAKAENPIKKRAIQRQIITNIIKTKKDNTPIDDSQITTTEVTNKPIEPKNTPSVVATPSVSDKTESMINVEFVPVFPGCEKYSSNNDKVSCMSSKINAFISKKFRTNDFDHLEKGDIHKIYVQFTIDKKGFVTNVKARALNKKLEEEAKRVISQLPIMEAGKQGNTSVNVAYSIPITFQVSN</sequence>
<reference evidence="3" key="1">
    <citation type="journal article" date="2019" name="Int. J. Syst. Evol. Microbiol.">
        <title>The Global Catalogue of Microorganisms (GCM) 10K type strain sequencing project: providing services to taxonomists for standard genome sequencing and annotation.</title>
        <authorList>
            <consortium name="The Broad Institute Genomics Platform"/>
            <consortium name="The Broad Institute Genome Sequencing Center for Infectious Disease"/>
            <person name="Wu L."/>
            <person name="Ma J."/>
        </authorList>
    </citation>
    <scope>NUCLEOTIDE SEQUENCE [LARGE SCALE GENOMIC DNA]</scope>
    <source>
        <strain evidence="3">CGMCC 1.16306</strain>
    </source>
</reference>
<evidence type="ECO:0000256" key="1">
    <source>
        <dbReference type="SAM" id="Phobius"/>
    </source>
</evidence>